<evidence type="ECO:0008006" key="2">
    <source>
        <dbReference type="Google" id="ProtNLM"/>
    </source>
</evidence>
<proteinExistence type="predicted"/>
<dbReference type="Gene3D" id="3.40.50.300">
    <property type="entry name" value="P-loop containing nucleotide triphosphate hydrolases"/>
    <property type="match status" value="1"/>
</dbReference>
<accession>A0AAU2VHD6</accession>
<sequence>MHWYRRSPVAAGPRFTCPWAGSTAYDVPAFARTVLTPLGPGGDRRYWCRIVDLPSDRQIDEPPVTASAEAVLIVDGSFLQRSELAHLWDEVVFAGAGFPVARRRGTTRDAALFGGLEHAENAFDNRYHAACRRNLAETDPAARATVVGNDDVDHPVLHRVGDLRQPQ</sequence>
<organism evidence="1">
    <name type="scientific">Streptomyces sp. NBC_00008</name>
    <dbReference type="NCBI Taxonomy" id="2903610"/>
    <lineage>
        <taxon>Bacteria</taxon>
        <taxon>Bacillati</taxon>
        <taxon>Actinomycetota</taxon>
        <taxon>Actinomycetes</taxon>
        <taxon>Kitasatosporales</taxon>
        <taxon>Streptomycetaceae</taxon>
        <taxon>Streptomyces</taxon>
    </lineage>
</organism>
<gene>
    <name evidence="1" type="ORF">OG398_00795</name>
</gene>
<dbReference type="InterPro" id="IPR027417">
    <property type="entry name" value="P-loop_NTPase"/>
</dbReference>
<dbReference type="AlphaFoldDB" id="A0AAU2VHD6"/>
<name>A0AAU2VHD6_9ACTN</name>
<protein>
    <recommendedName>
        <fullName evidence="2">Uridine kinase</fullName>
    </recommendedName>
</protein>
<dbReference type="EMBL" id="CP108313">
    <property type="protein sequence ID" value="WTW66908.1"/>
    <property type="molecule type" value="Genomic_DNA"/>
</dbReference>
<evidence type="ECO:0000313" key="1">
    <source>
        <dbReference type="EMBL" id="WTW66908.1"/>
    </source>
</evidence>
<reference evidence="1" key="1">
    <citation type="submission" date="2022-10" db="EMBL/GenBank/DDBJ databases">
        <title>The complete genomes of actinobacterial strains from the NBC collection.</title>
        <authorList>
            <person name="Joergensen T.S."/>
            <person name="Alvarez Arevalo M."/>
            <person name="Sterndorff E.B."/>
            <person name="Faurdal D."/>
            <person name="Vuksanovic O."/>
            <person name="Mourched A.-S."/>
            <person name="Charusanti P."/>
            <person name="Shaw S."/>
            <person name="Blin K."/>
            <person name="Weber T."/>
        </authorList>
    </citation>
    <scope>NUCLEOTIDE SEQUENCE</scope>
    <source>
        <strain evidence="1">NBC_00008</strain>
    </source>
</reference>